<evidence type="ECO:0000256" key="1">
    <source>
        <dbReference type="ARBA" id="ARBA00004651"/>
    </source>
</evidence>
<dbReference type="InterPro" id="IPR021776">
    <property type="entry name" value="ActD"/>
</dbReference>
<keyword evidence="4 7" id="KW-0812">Transmembrane</keyword>
<gene>
    <name evidence="8" type="ORF">KIH39_04915</name>
</gene>
<dbReference type="AlphaFoldDB" id="A0A8E6B8U8"/>
<dbReference type="Proteomes" id="UP000676194">
    <property type="component" value="Chromosome"/>
</dbReference>
<reference evidence="8" key="1">
    <citation type="submission" date="2021-05" db="EMBL/GenBank/DDBJ databases">
        <title>Complete genome sequence of the cellulolytic planctomycete Telmatocola sphagniphila SP2T and characterization of the first cellulase from planctomycetes.</title>
        <authorList>
            <person name="Rakitin A.L."/>
            <person name="Beletsky A.V."/>
            <person name="Naumoff D.G."/>
            <person name="Kulichevskaya I.S."/>
            <person name="Mardanov A.V."/>
            <person name="Ravin N.V."/>
            <person name="Dedysh S.N."/>
        </authorList>
    </citation>
    <scope>NUCLEOTIDE SEQUENCE</scope>
    <source>
        <strain evidence="8">SP2T</strain>
    </source>
</reference>
<dbReference type="RefSeq" id="WP_213498151.1">
    <property type="nucleotide sequence ID" value="NZ_CP074694.1"/>
</dbReference>
<comment type="subcellular location">
    <subcellularLocation>
        <location evidence="1">Cell membrane</location>
        <topology evidence="1">Multi-pass membrane protein</topology>
    </subcellularLocation>
</comment>
<dbReference type="GO" id="GO:0005886">
    <property type="term" value="C:plasma membrane"/>
    <property type="evidence" value="ECO:0007669"/>
    <property type="project" value="UniProtKB-SubCell"/>
</dbReference>
<feature type="transmembrane region" description="Helical" evidence="7">
    <location>
        <begin position="94"/>
        <end position="114"/>
    </location>
</feature>
<organism evidence="8 9">
    <name type="scientific">Telmatocola sphagniphila</name>
    <dbReference type="NCBI Taxonomy" id="1123043"/>
    <lineage>
        <taxon>Bacteria</taxon>
        <taxon>Pseudomonadati</taxon>
        <taxon>Planctomycetota</taxon>
        <taxon>Planctomycetia</taxon>
        <taxon>Gemmatales</taxon>
        <taxon>Gemmataceae</taxon>
    </lineage>
</organism>
<evidence type="ECO:0000256" key="4">
    <source>
        <dbReference type="ARBA" id="ARBA00022692"/>
    </source>
</evidence>
<dbReference type="PANTHER" id="PTHR43044:SF2">
    <property type="entry name" value="POLYSULPHIDE REDUCTASE NRFD"/>
    <property type="match status" value="1"/>
</dbReference>
<name>A0A8E6B8U8_9BACT</name>
<evidence type="ECO:0000256" key="5">
    <source>
        <dbReference type="ARBA" id="ARBA00022989"/>
    </source>
</evidence>
<keyword evidence="3" id="KW-1003">Cell membrane</keyword>
<evidence type="ECO:0000256" key="3">
    <source>
        <dbReference type="ARBA" id="ARBA00022475"/>
    </source>
</evidence>
<keyword evidence="5 7" id="KW-1133">Transmembrane helix</keyword>
<dbReference type="PANTHER" id="PTHR43044">
    <property type="match status" value="1"/>
</dbReference>
<evidence type="ECO:0000256" key="2">
    <source>
        <dbReference type="ARBA" id="ARBA00008929"/>
    </source>
</evidence>
<dbReference type="KEGG" id="tsph:KIH39_04915"/>
<comment type="similarity">
    <text evidence="2">Belongs to the NrfD family.</text>
</comment>
<feature type="transmembrane region" description="Helical" evidence="7">
    <location>
        <begin position="49"/>
        <end position="72"/>
    </location>
</feature>
<keyword evidence="9" id="KW-1185">Reference proteome</keyword>
<evidence type="ECO:0000256" key="7">
    <source>
        <dbReference type="SAM" id="Phobius"/>
    </source>
</evidence>
<feature type="transmembrane region" description="Helical" evidence="7">
    <location>
        <begin position="272"/>
        <end position="294"/>
    </location>
</feature>
<proteinExistence type="inferred from homology"/>
<evidence type="ECO:0000256" key="6">
    <source>
        <dbReference type="ARBA" id="ARBA00023136"/>
    </source>
</evidence>
<protein>
    <submittedName>
        <fullName evidence="8">DUF3341 domain-containing protein</fullName>
    </submittedName>
</protein>
<feature type="transmembrane region" description="Helical" evidence="7">
    <location>
        <begin position="384"/>
        <end position="405"/>
    </location>
</feature>
<feature type="transmembrane region" description="Helical" evidence="7">
    <location>
        <begin position="232"/>
        <end position="252"/>
    </location>
</feature>
<feature type="transmembrane region" description="Helical" evidence="7">
    <location>
        <begin position="314"/>
        <end position="335"/>
    </location>
</feature>
<feature type="transmembrane region" description="Helical" evidence="7">
    <location>
        <begin position="126"/>
        <end position="150"/>
    </location>
</feature>
<dbReference type="Pfam" id="PF03916">
    <property type="entry name" value="NrfD"/>
    <property type="match status" value="1"/>
</dbReference>
<evidence type="ECO:0000313" key="9">
    <source>
        <dbReference type="Proteomes" id="UP000676194"/>
    </source>
</evidence>
<feature type="transmembrane region" description="Helical" evidence="7">
    <location>
        <begin position="425"/>
        <end position="446"/>
    </location>
</feature>
<feature type="transmembrane region" description="Helical" evidence="7">
    <location>
        <begin position="545"/>
        <end position="567"/>
    </location>
</feature>
<evidence type="ECO:0000313" key="8">
    <source>
        <dbReference type="EMBL" id="QVL33261.1"/>
    </source>
</evidence>
<dbReference type="EMBL" id="CP074694">
    <property type="protein sequence ID" value="QVL33261.1"/>
    <property type="molecule type" value="Genomic_DNA"/>
</dbReference>
<feature type="transmembrane region" description="Helical" evidence="7">
    <location>
        <begin position="170"/>
        <end position="193"/>
    </location>
</feature>
<dbReference type="Pfam" id="PF11821">
    <property type="entry name" value="ActD"/>
    <property type="match status" value="1"/>
</dbReference>
<accession>A0A8E6B8U8</accession>
<feature type="transmembrane region" description="Helical" evidence="7">
    <location>
        <begin position="587"/>
        <end position="617"/>
    </location>
</feature>
<feature type="transmembrane region" description="Helical" evidence="7">
    <location>
        <begin position="355"/>
        <end position="372"/>
    </location>
</feature>
<keyword evidence="6 7" id="KW-0472">Membrane</keyword>
<sequence length="667" mass="75557">MSSTAETAHGSGHSGETLPRIQWVEPIQQDFHKISQTISSITEKAQPDWWWPAFLMSATILLSGVMSAVYLISTGVGVWGSNIPVGWAFDITNFVFWIGIGHAGTLISAILFLFRQKWRTSINRFSEAMTIFAVICAGVYPGIHVGRFWYAWFMFPLPNANWIFQNFRSALLWDLFAVSTYFTISLLFWYTGLVPDLATLRDRATNKYRKTVFGVLSFGWRGSTRHWRHYEIAYLILAGFSTPLVLSVHSVVSFDFATSIIPGWHTTIFPPYFVAGAIFGGFGMVLQCMIPVRAMYPGIRHIVTERHMDVMAKFILATGTLVGYAYAMEFFIAWYGGDVNEIQTFIDRATGNYWWAYWIMVSCNLFIPQLYWMKSWRTTPWKSFIIVTFVNIGMWYERFVIIVQSLHKDLLPGSWGNFYPSYVDWIQMFGDFGLFFTLTLLFIRFLPMIAMSEVKGVLPFSHPHGDHSPQPPATPKVLVPADELVLKAEGGKGVNWGIVAEFNTPAEIRHAAETLRDAGYKSLDAYTPYPVHGMVRAIGMTRSPVPWITICGSITGLSTAIIMQFGLMTWWYPTIVQGKLYRAWEAFIPICFELTVLISGIFTVLGLIGLCGLPRLFHPLDQYRRMSASTDNGFFLTVEAKDPMYNEAKTTAKLQELGGYNIAVVEA</sequence>
<dbReference type="InterPro" id="IPR005614">
    <property type="entry name" value="NrfD-like"/>
</dbReference>